<sequence length="65" mass="7648">EGKRRRKGGKCQLWTHWWWQRHPCPSCQSGVSLGPGLKELCLYNSLSNLNEQKKKTNRKMNLTFC</sequence>
<evidence type="ECO:0000313" key="2">
    <source>
        <dbReference type="Proteomes" id="UP000261360"/>
    </source>
</evidence>
<proteinExistence type="predicted"/>
<dbReference type="AlphaFoldDB" id="A0A3B4XR52"/>
<dbReference type="Ensembl" id="ENSSLDT00000019698.1">
    <property type="protein sequence ID" value="ENSSLDP00000019056.1"/>
    <property type="gene ID" value="ENSSLDG00000014960.1"/>
</dbReference>
<reference evidence="1" key="1">
    <citation type="submission" date="2025-08" db="UniProtKB">
        <authorList>
            <consortium name="Ensembl"/>
        </authorList>
    </citation>
    <scope>IDENTIFICATION</scope>
</reference>
<keyword evidence="2" id="KW-1185">Reference proteome</keyword>
<accession>A0A3B4XR52</accession>
<reference evidence="1" key="2">
    <citation type="submission" date="2025-09" db="UniProtKB">
        <authorList>
            <consortium name="Ensembl"/>
        </authorList>
    </citation>
    <scope>IDENTIFICATION</scope>
</reference>
<organism evidence="1 2">
    <name type="scientific">Seriola lalandi dorsalis</name>
    <dbReference type="NCBI Taxonomy" id="1841481"/>
    <lineage>
        <taxon>Eukaryota</taxon>
        <taxon>Metazoa</taxon>
        <taxon>Chordata</taxon>
        <taxon>Craniata</taxon>
        <taxon>Vertebrata</taxon>
        <taxon>Euteleostomi</taxon>
        <taxon>Actinopterygii</taxon>
        <taxon>Neopterygii</taxon>
        <taxon>Teleostei</taxon>
        <taxon>Neoteleostei</taxon>
        <taxon>Acanthomorphata</taxon>
        <taxon>Carangaria</taxon>
        <taxon>Carangiformes</taxon>
        <taxon>Carangidae</taxon>
        <taxon>Seriola</taxon>
    </lineage>
</organism>
<evidence type="ECO:0000313" key="1">
    <source>
        <dbReference type="Ensembl" id="ENSSLDP00000019056.1"/>
    </source>
</evidence>
<dbReference type="Proteomes" id="UP000261360">
    <property type="component" value="Unplaced"/>
</dbReference>
<protein>
    <submittedName>
        <fullName evidence="1">Uncharacterized protein</fullName>
    </submittedName>
</protein>
<name>A0A3B4XR52_SERLL</name>